<name>A0A086ZYZ5_9BIFI</name>
<accession>A0A086ZYZ5</accession>
<comment type="caution">
    <text evidence="1">The sequence shown here is derived from an EMBL/GenBank/DDBJ whole genome shotgun (WGS) entry which is preliminary data.</text>
</comment>
<organism evidence="1 2">
    <name type="scientific">Bifidobacterium biavatii DSM 23969</name>
    <dbReference type="NCBI Taxonomy" id="1437608"/>
    <lineage>
        <taxon>Bacteria</taxon>
        <taxon>Bacillati</taxon>
        <taxon>Actinomycetota</taxon>
        <taxon>Actinomycetes</taxon>
        <taxon>Bifidobacteriales</taxon>
        <taxon>Bifidobacteriaceae</taxon>
        <taxon>Bifidobacterium</taxon>
    </lineage>
</organism>
<dbReference type="eggNOG" id="ENOG5031Y5K">
    <property type="taxonomic scope" value="Bacteria"/>
</dbReference>
<dbReference type="AlphaFoldDB" id="A0A086ZYZ5"/>
<dbReference type="Proteomes" id="UP000029108">
    <property type="component" value="Unassembled WGS sequence"/>
</dbReference>
<sequence length="103" mass="11613">MPWWIWLLLALFMLAMIVAGIVYAAVHGIRGLKTAGEIGSRIGDRLAAMQDAQPQSRAPQAPVFTEPLQTAADRYAQAQSEIITRQQATRERHARTWARWNRS</sequence>
<keyword evidence="2" id="KW-1185">Reference proteome</keyword>
<evidence type="ECO:0000313" key="2">
    <source>
        <dbReference type="Proteomes" id="UP000029108"/>
    </source>
</evidence>
<gene>
    <name evidence="1" type="ORF">BBIA_0661</name>
</gene>
<proteinExistence type="predicted"/>
<dbReference type="EMBL" id="JGYN01000008">
    <property type="protein sequence ID" value="KFI51745.1"/>
    <property type="molecule type" value="Genomic_DNA"/>
</dbReference>
<dbReference type="STRING" id="1437608.GCA_000771645_00241"/>
<evidence type="ECO:0000313" key="1">
    <source>
        <dbReference type="EMBL" id="KFI51745.1"/>
    </source>
</evidence>
<dbReference type="RefSeq" id="WP_033493701.1">
    <property type="nucleotide sequence ID" value="NZ_JDUU01000010.1"/>
</dbReference>
<dbReference type="OrthoDB" id="3243284at2"/>
<protein>
    <submittedName>
        <fullName evidence="1">Uncharacterized protein</fullName>
    </submittedName>
</protein>
<reference evidence="1 2" key="1">
    <citation type="submission" date="2014-03" db="EMBL/GenBank/DDBJ databases">
        <title>Genomics of Bifidobacteria.</title>
        <authorList>
            <person name="Ventura M."/>
            <person name="Milani C."/>
            <person name="Lugli G.A."/>
        </authorList>
    </citation>
    <scope>NUCLEOTIDE SEQUENCE [LARGE SCALE GENOMIC DNA]</scope>
    <source>
        <strain evidence="1 2">DSM 23969</strain>
    </source>
</reference>